<dbReference type="Pfam" id="PF12697">
    <property type="entry name" value="Abhydrolase_6"/>
    <property type="match status" value="1"/>
</dbReference>
<evidence type="ECO:0000313" key="2">
    <source>
        <dbReference type="EMBL" id="MBD1373524.1"/>
    </source>
</evidence>
<name>A0A926NH89_9BACL</name>
<organism evidence="2 3">
    <name type="scientific">Polycladospora coralii</name>
    <dbReference type="NCBI Taxonomy" id="2771432"/>
    <lineage>
        <taxon>Bacteria</taxon>
        <taxon>Bacillati</taxon>
        <taxon>Bacillota</taxon>
        <taxon>Bacilli</taxon>
        <taxon>Bacillales</taxon>
        <taxon>Thermoactinomycetaceae</taxon>
        <taxon>Polycladospora</taxon>
    </lineage>
</organism>
<dbReference type="InterPro" id="IPR000073">
    <property type="entry name" value="AB_hydrolase_1"/>
</dbReference>
<evidence type="ECO:0000313" key="3">
    <source>
        <dbReference type="Proteomes" id="UP000661691"/>
    </source>
</evidence>
<dbReference type="PANTHER" id="PTHR12277">
    <property type="entry name" value="ALPHA/BETA HYDROLASE DOMAIN-CONTAINING PROTEIN"/>
    <property type="match status" value="1"/>
</dbReference>
<dbReference type="PANTHER" id="PTHR12277:SF79">
    <property type="entry name" value="XAA-PRO DIPEPTIDYL-PEPTIDASE-RELATED"/>
    <property type="match status" value="1"/>
</dbReference>
<feature type="domain" description="AB hydrolase-1" evidence="1">
    <location>
        <begin position="27"/>
        <end position="229"/>
    </location>
</feature>
<dbReference type="AlphaFoldDB" id="A0A926NH89"/>
<dbReference type="Proteomes" id="UP000661691">
    <property type="component" value="Unassembled WGS sequence"/>
</dbReference>
<dbReference type="GO" id="GO:0016787">
    <property type="term" value="F:hydrolase activity"/>
    <property type="evidence" value="ECO:0007669"/>
    <property type="project" value="UniProtKB-KW"/>
</dbReference>
<dbReference type="InterPro" id="IPR029058">
    <property type="entry name" value="AB_hydrolase_fold"/>
</dbReference>
<keyword evidence="2" id="KW-0378">Hydrolase</keyword>
<evidence type="ECO:0000259" key="1">
    <source>
        <dbReference type="Pfam" id="PF12697"/>
    </source>
</evidence>
<sequence length="247" mass="28466">MKKVIFHNRNHLKLVGHFWESDSDSIIIFCHGFTSDKSARGRFDRLAVFYHGLGYAVLAFDFSGCGESDDVHLTLANRIIDLYAAISYVQAQGYRRIVLHGHSLGTCVCLSCYTPVIDTMILTGALTGPMFYDWEQVYSKQQIQALRREGYITEVQAKRDVMIDKQMLLDFEQIDQEKLLSHVKCPVLIIHGDGDQEERALYQNSQRGLKWLPEASKLEVIQGATHSFTYHLSQIEHLAKRWLHFQW</sequence>
<dbReference type="Gene3D" id="3.40.50.1820">
    <property type="entry name" value="alpha/beta hydrolase"/>
    <property type="match status" value="1"/>
</dbReference>
<gene>
    <name evidence="2" type="ORF">IC620_14310</name>
</gene>
<reference evidence="2" key="1">
    <citation type="submission" date="2020-09" db="EMBL/GenBank/DDBJ databases">
        <title>A novel bacterium of genus Hazenella, isolated from South China Sea.</title>
        <authorList>
            <person name="Huang H."/>
            <person name="Mo K."/>
            <person name="Hu Y."/>
        </authorList>
    </citation>
    <scope>NUCLEOTIDE SEQUENCE</scope>
    <source>
        <strain evidence="2">IB182357</strain>
    </source>
</reference>
<proteinExistence type="predicted"/>
<dbReference type="SUPFAM" id="SSF53474">
    <property type="entry name" value="alpha/beta-Hydrolases"/>
    <property type="match status" value="1"/>
</dbReference>
<dbReference type="EMBL" id="JACXAH010000027">
    <property type="protein sequence ID" value="MBD1373524.1"/>
    <property type="molecule type" value="Genomic_DNA"/>
</dbReference>
<keyword evidence="3" id="KW-1185">Reference proteome</keyword>
<protein>
    <submittedName>
        <fullName evidence="2">Alpha/beta hydrolase</fullName>
    </submittedName>
</protein>
<dbReference type="RefSeq" id="WP_191141009.1">
    <property type="nucleotide sequence ID" value="NZ_JACXAG020000012.1"/>
</dbReference>
<comment type="caution">
    <text evidence="2">The sequence shown here is derived from an EMBL/GenBank/DDBJ whole genome shotgun (WGS) entry which is preliminary data.</text>
</comment>
<accession>A0A926NH89</accession>